<proteinExistence type="predicted"/>
<sequence>MGPIRSLILILAIAAWSQASAQTIKFEDSAGLLGASCAPDIVANCRGVNLDPARLKDCLYRNEDVLSPQCKNDYARAFDAIQKRVAAHSAVTKLCERDVAKFCPGVQKGDRSKAIACLLTGPRGVSINCNKAVSEAGYR</sequence>
<name>A0A1M6NTJ6_9BRAD</name>
<evidence type="ECO:0008006" key="4">
    <source>
        <dbReference type="Google" id="ProtNLM"/>
    </source>
</evidence>
<reference evidence="2 3" key="1">
    <citation type="submission" date="2016-11" db="EMBL/GenBank/DDBJ databases">
        <authorList>
            <person name="Jaros S."/>
            <person name="Januszkiewicz K."/>
            <person name="Wedrychowicz H."/>
        </authorList>
    </citation>
    <scope>NUCLEOTIDE SEQUENCE [LARGE SCALE GENOMIC DNA]</scope>
    <source>
        <strain evidence="2 3">GAS499</strain>
    </source>
</reference>
<dbReference type="Proteomes" id="UP000189935">
    <property type="component" value="Chromosome I"/>
</dbReference>
<organism evidence="2 3">
    <name type="scientific">Bradyrhizobium lablabi</name>
    <dbReference type="NCBI Taxonomy" id="722472"/>
    <lineage>
        <taxon>Bacteria</taxon>
        <taxon>Pseudomonadati</taxon>
        <taxon>Pseudomonadota</taxon>
        <taxon>Alphaproteobacteria</taxon>
        <taxon>Hyphomicrobiales</taxon>
        <taxon>Nitrobacteraceae</taxon>
        <taxon>Bradyrhizobium</taxon>
    </lineage>
</organism>
<gene>
    <name evidence="2" type="ORF">SAMN05444159_2110</name>
</gene>
<dbReference type="AlphaFoldDB" id="A0A1M6NTJ6"/>
<dbReference type="OrthoDB" id="7958331at2"/>
<evidence type="ECO:0000313" key="2">
    <source>
        <dbReference type="EMBL" id="SHJ99051.1"/>
    </source>
</evidence>
<feature type="chain" id="PRO_5012002736" description="Cysteine rich repeat-containing protein" evidence="1">
    <location>
        <begin position="22"/>
        <end position="139"/>
    </location>
</feature>
<evidence type="ECO:0000313" key="3">
    <source>
        <dbReference type="Proteomes" id="UP000189935"/>
    </source>
</evidence>
<dbReference type="RefSeq" id="WP_079538089.1">
    <property type="nucleotide sequence ID" value="NZ_LT670844.1"/>
</dbReference>
<keyword evidence="1" id="KW-0732">Signal</keyword>
<evidence type="ECO:0000256" key="1">
    <source>
        <dbReference type="SAM" id="SignalP"/>
    </source>
</evidence>
<dbReference type="EMBL" id="LT670844">
    <property type="protein sequence ID" value="SHJ99051.1"/>
    <property type="molecule type" value="Genomic_DNA"/>
</dbReference>
<accession>A0A1M6NTJ6</accession>
<feature type="signal peptide" evidence="1">
    <location>
        <begin position="1"/>
        <end position="21"/>
    </location>
</feature>
<protein>
    <recommendedName>
        <fullName evidence="4">Cysteine rich repeat-containing protein</fullName>
    </recommendedName>
</protein>